<dbReference type="Proteomes" id="UP001165302">
    <property type="component" value="Unassembled WGS sequence"/>
</dbReference>
<dbReference type="EMBL" id="JADEYP010000002">
    <property type="protein sequence ID" value="MCA5003878.1"/>
    <property type="molecule type" value="Genomic_DNA"/>
</dbReference>
<proteinExistence type="predicted"/>
<dbReference type="InterPro" id="IPR012336">
    <property type="entry name" value="Thioredoxin-like_fold"/>
</dbReference>
<dbReference type="InterPro" id="IPR036249">
    <property type="entry name" value="Thioredoxin-like_sf"/>
</dbReference>
<comment type="caution">
    <text evidence="2">The sequence shown here is derived from an EMBL/GenBank/DDBJ whole genome shotgun (WGS) entry which is preliminary data.</text>
</comment>
<dbReference type="Pfam" id="PF13098">
    <property type="entry name" value="Thioredoxin_2"/>
    <property type="match status" value="1"/>
</dbReference>
<evidence type="ECO:0000259" key="1">
    <source>
        <dbReference type="Pfam" id="PF13098"/>
    </source>
</evidence>
<sequence length="157" mass="18241">MKRIVRFLLITIGICAWQNSHAQIIPDSIEHIDSLMLKSPRPILFLLTTDWCKYCALQKKQIRKNQKFKDLSDKLYFIEFDAERKDKITYQGKEYSFKPSGLNVGTHELASALNKSSQISYPSWILVDKEFNPIFKQNSLLKPDQINDLLDAIAYSL</sequence>
<keyword evidence="3" id="KW-1185">Reference proteome</keyword>
<protein>
    <recommendedName>
        <fullName evidence="1">Thioredoxin-like fold domain-containing protein</fullName>
    </recommendedName>
</protein>
<accession>A0ABS7Z125</accession>
<evidence type="ECO:0000313" key="2">
    <source>
        <dbReference type="EMBL" id="MCA5003878.1"/>
    </source>
</evidence>
<dbReference type="SUPFAM" id="SSF52833">
    <property type="entry name" value="Thioredoxin-like"/>
    <property type="match status" value="1"/>
</dbReference>
<gene>
    <name evidence="2" type="ORF">IPZ78_01790</name>
</gene>
<dbReference type="RefSeq" id="WP_225551217.1">
    <property type="nucleotide sequence ID" value="NZ_JADEYP010000002.1"/>
</dbReference>
<reference evidence="2" key="1">
    <citation type="submission" date="2020-10" db="EMBL/GenBank/DDBJ databases">
        <authorList>
            <person name="Lu T."/>
            <person name="Wang Q."/>
            <person name="Han X."/>
        </authorList>
    </citation>
    <scope>NUCLEOTIDE SEQUENCE</scope>
    <source>
        <strain evidence="2">WQ 366</strain>
    </source>
</reference>
<organism evidence="2 3">
    <name type="scientific">Sphingobacterium bovistauri</name>
    <dbReference type="NCBI Taxonomy" id="2781959"/>
    <lineage>
        <taxon>Bacteria</taxon>
        <taxon>Pseudomonadati</taxon>
        <taxon>Bacteroidota</taxon>
        <taxon>Sphingobacteriia</taxon>
        <taxon>Sphingobacteriales</taxon>
        <taxon>Sphingobacteriaceae</taxon>
        <taxon>Sphingobacterium</taxon>
    </lineage>
</organism>
<dbReference type="Gene3D" id="3.40.30.10">
    <property type="entry name" value="Glutaredoxin"/>
    <property type="match status" value="1"/>
</dbReference>
<name>A0ABS7Z125_9SPHI</name>
<feature type="domain" description="Thioredoxin-like fold" evidence="1">
    <location>
        <begin position="41"/>
        <end position="150"/>
    </location>
</feature>
<evidence type="ECO:0000313" key="3">
    <source>
        <dbReference type="Proteomes" id="UP001165302"/>
    </source>
</evidence>